<dbReference type="RefSeq" id="WP_072437703.1">
    <property type="nucleotide sequence ID" value="NZ_QJJY01000039.1"/>
</dbReference>
<keyword evidence="1 2" id="KW-0597">Phosphoprotein</keyword>
<reference evidence="4 5" key="1">
    <citation type="submission" date="2018-05" db="EMBL/GenBank/DDBJ databases">
        <title>Comparative genomics of bacterial root endophytes of switchgrass collected from native prairies over two seasons.</title>
        <authorList>
            <person name="Tang Y."/>
        </authorList>
    </citation>
    <scope>NUCLEOTIDE SEQUENCE [LARGE SCALE GENOMIC DNA]</scope>
    <source>
        <strain evidence="4 5">NFIX32</strain>
    </source>
</reference>
<gene>
    <name evidence="4" type="ORF">NA66_103917</name>
</gene>
<evidence type="ECO:0000259" key="3">
    <source>
        <dbReference type="PROSITE" id="PS50110"/>
    </source>
</evidence>
<dbReference type="InterPro" id="IPR011006">
    <property type="entry name" value="CheY-like_superfamily"/>
</dbReference>
<evidence type="ECO:0000256" key="1">
    <source>
        <dbReference type="ARBA" id="ARBA00022553"/>
    </source>
</evidence>
<dbReference type="InterPro" id="IPR001789">
    <property type="entry name" value="Sig_transdc_resp-reg_receiver"/>
</dbReference>
<comment type="caution">
    <text evidence="4">The sequence shown here is derived from an EMBL/GenBank/DDBJ whole genome shotgun (WGS) entry which is preliminary data.</text>
</comment>
<proteinExistence type="predicted"/>
<sequence length="127" mass="13763">MPFSLSATDLVSIVDDDPFVRAAARSFVRSLGGDAHEFASGPAFLASDVALRTGCLICDIQMPEMDGLEVLARMEARGLNIPTMFVTAFATARDRERVRASAALCLLEKPIDAQELETWLARALGYV</sequence>
<dbReference type="Proteomes" id="UP000247755">
    <property type="component" value="Unassembled WGS sequence"/>
</dbReference>
<protein>
    <submittedName>
        <fullName evidence="4">Response regulator receiver domain-containing protein</fullName>
    </submittedName>
</protein>
<dbReference type="PANTHER" id="PTHR44591:SF25">
    <property type="entry name" value="CHEMOTAXIS TWO-COMPONENT RESPONSE REGULATOR"/>
    <property type="match status" value="1"/>
</dbReference>
<dbReference type="Pfam" id="PF00072">
    <property type="entry name" value="Response_reg"/>
    <property type="match status" value="1"/>
</dbReference>
<dbReference type="EMBL" id="QJJY01000039">
    <property type="protein sequence ID" value="PXX22544.1"/>
    <property type="molecule type" value="Genomic_DNA"/>
</dbReference>
<accession>A0A318HVQ4</accession>
<evidence type="ECO:0000313" key="5">
    <source>
        <dbReference type="Proteomes" id="UP000247755"/>
    </source>
</evidence>
<feature type="modified residue" description="4-aspartylphosphate" evidence="2">
    <location>
        <position position="59"/>
    </location>
</feature>
<dbReference type="InterPro" id="IPR050595">
    <property type="entry name" value="Bact_response_regulator"/>
</dbReference>
<dbReference type="PROSITE" id="PS50110">
    <property type="entry name" value="RESPONSE_REGULATORY"/>
    <property type="match status" value="1"/>
</dbReference>
<evidence type="ECO:0000313" key="4">
    <source>
        <dbReference type="EMBL" id="PXX22544.1"/>
    </source>
</evidence>
<evidence type="ECO:0000256" key="2">
    <source>
        <dbReference type="PROSITE-ProRule" id="PRU00169"/>
    </source>
</evidence>
<dbReference type="SMART" id="SM00448">
    <property type="entry name" value="REC"/>
    <property type="match status" value="1"/>
</dbReference>
<dbReference type="AlphaFoldDB" id="A0A318HVQ4"/>
<dbReference type="PANTHER" id="PTHR44591">
    <property type="entry name" value="STRESS RESPONSE REGULATOR PROTEIN 1"/>
    <property type="match status" value="1"/>
</dbReference>
<dbReference type="SUPFAM" id="SSF52172">
    <property type="entry name" value="CheY-like"/>
    <property type="match status" value="1"/>
</dbReference>
<dbReference type="Gene3D" id="3.40.50.2300">
    <property type="match status" value="1"/>
</dbReference>
<organism evidence="4 5">
    <name type="scientific">Burkholderia pyrrocinia</name>
    <name type="common">Pseudomonas pyrrocinia</name>
    <dbReference type="NCBI Taxonomy" id="60550"/>
    <lineage>
        <taxon>Bacteria</taxon>
        <taxon>Pseudomonadati</taxon>
        <taxon>Pseudomonadota</taxon>
        <taxon>Betaproteobacteria</taxon>
        <taxon>Burkholderiales</taxon>
        <taxon>Burkholderiaceae</taxon>
        <taxon>Burkholderia</taxon>
        <taxon>Burkholderia cepacia complex</taxon>
    </lineage>
</organism>
<dbReference type="GO" id="GO:0000160">
    <property type="term" value="P:phosphorelay signal transduction system"/>
    <property type="evidence" value="ECO:0007669"/>
    <property type="project" value="InterPro"/>
</dbReference>
<feature type="domain" description="Response regulatory" evidence="3">
    <location>
        <begin position="10"/>
        <end position="124"/>
    </location>
</feature>
<name>A0A318HVQ4_BURPY</name>